<proteinExistence type="predicted"/>
<gene>
    <name evidence="2" type="ORF">LEA_16375</name>
</gene>
<evidence type="ECO:0008006" key="3">
    <source>
        <dbReference type="Google" id="ProtNLM"/>
    </source>
</evidence>
<dbReference type="AlphaFoldDB" id="K1T1Q6"/>
<evidence type="ECO:0000256" key="1">
    <source>
        <dbReference type="SAM" id="MobiDB-lite"/>
    </source>
</evidence>
<reference evidence="2" key="1">
    <citation type="journal article" date="2013" name="Environ. Microbiol.">
        <title>Microbiota from the distal guts of lean and obese adolescents exhibit partial functional redundancy besides clear differences in community structure.</title>
        <authorList>
            <person name="Ferrer M."/>
            <person name="Ruiz A."/>
            <person name="Lanza F."/>
            <person name="Haange S.B."/>
            <person name="Oberbach A."/>
            <person name="Till H."/>
            <person name="Bargiela R."/>
            <person name="Campoy C."/>
            <person name="Segura M.T."/>
            <person name="Richter M."/>
            <person name="von Bergen M."/>
            <person name="Seifert J."/>
            <person name="Suarez A."/>
        </authorList>
    </citation>
    <scope>NUCLEOTIDE SEQUENCE</scope>
</reference>
<organism evidence="2">
    <name type="scientific">human gut metagenome</name>
    <dbReference type="NCBI Taxonomy" id="408170"/>
    <lineage>
        <taxon>unclassified sequences</taxon>
        <taxon>metagenomes</taxon>
        <taxon>organismal metagenomes</taxon>
    </lineage>
</organism>
<accession>K1T1Q6</accession>
<sequence length="149" mass="16074">PARTGSGTPEATGGDAESGAIDSEPVAESRPVETSQDDEAAGVETLSEGATGAGRADLDADYEAPVPEVARMIPGRTYVVWGVYSTEENARRAVAEARARLSDTNFRIYFFGKKWMVSVFESDSAAECRDFMRNAGAGLKEVWPYTKKR</sequence>
<evidence type="ECO:0000313" key="2">
    <source>
        <dbReference type="EMBL" id="EKC53436.1"/>
    </source>
</evidence>
<name>K1T1Q6_9ZZZZ</name>
<feature type="non-terminal residue" evidence="2">
    <location>
        <position position="1"/>
    </location>
</feature>
<dbReference type="EMBL" id="AJWY01011191">
    <property type="protein sequence ID" value="EKC53436.1"/>
    <property type="molecule type" value="Genomic_DNA"/>
</dbReference>
<comment type="caution">
    <text evidence="2">The sequence shown here is derived from an EMBL/GenBank/DDBJ whole genome shotgun (WGS) entry which is preliminary data.</text>
</comment>
<protein>
    <recommendedName>
        <fullName evidence="3">SPOR domain-containing protein</fullName>
    </recommendedName>
</protein>
<feature type="region of interest" description="Disordered" evidence="1">
    <location>
        <begin position="1"/>
        <end position="59"/>
    </location>
</feature>